<sequence length="113" mass="13291">MPFPIKLGVSFCVLHSFQYACLSWLSSKINDKRGEEKERQGDIETRDVELRLKEHVRELHRNPQAHRHQSAQVQRANRPRNQSVFVSVSLCKFRKQEANRKEGHESSGYYKVL</sequence>
<reference evidence="2 3" key="1">
    <citation type="journal article" date="2023" name="Nucleic Acids Res.">
        <title>The hologenome of Daphnia magna reveals possible DNA methylation and microbiome-mediated evolution of the host genome.</title>
        <authorList>
            <person name="Chaturvedi A."/>
            <person name="Li X."/>
            <person name="Dhandapani V."/>
            <person name="Marshall H."/>
            <person name="Kissane S."/>
            <person name="Cuenca-Cambronero M."/>
            <person name="Asole G."/>
            <person name="Calvet F."/>
            <person name="Ruiz-Romero M."/>
            <person name="Marangio P."/>
            <person name="Guigo R."/>
            <person name="Rago D."/>
            <person name="Mirbahai L."/>
            <person name="Eastwood N."/>
            <person name="Colbourne J.K."/>
            <person name="Zhou J."/>
            <person name="Mallon E."/>
            <person name="Orsini L."/>
        </authorList>
    </citation>
    <scope>NUCLEOTIDE SEQUENCE [LARGE SCALE GENOMIC DNA]</scope>
    <source>
        <strain evidence="2">LRV0_1</strain>
    </source>
</reference>
<protein>
    <recommendedName>
        <fullName evidence="4">Secreted protein</fullName>
    </recommendedName>
</protein>
<accession>A0ABQ9ZH70</accession>
<dbReference type="EMBL" id="JAOYFB010000003">
    <property type="protein sequence ID" value="KAK4012276.1"/>
    <property type="molecule type" value="Genomic_DNA"/>
</dbReference>
<name>A0ABQ9ZH70_9CRUS</name>
<feature type="region of interest" description="Disordered" evidence="1">
    <location>
        <begin position="61"/>
        <end position="80"/>
    </location>
</feature>
<evidence type="ECO:0008006" key="4">
    <source>
        <dbReference type="Google" id="ProtNLM"/>
    </source>
</evidence>
<proteinExistence type="predicted"/>
<evidence type="ECO:0000256" key="1">
    <source>
        <dbReference type="SAM" id="MobiDB-lite"/>
    </source>
</evidence>
<dbReference type="Proteomes" id="UP001234178">
    <property type="component" value="Unassembled WGS sequence"/>
</dbReference>
<comment type="caution">
    <text evidence="2">The sequence shown here is derived from an EMBL/GenBank/DDBJ whole genome shotgun (WGS) entry which is preliminary data.</text>
</comment>
<feature type="compositionally biased region" description="Polar residues" evidence="1">
    <location>
        <begin position="70"/>
        <end position="80"/>
    </location>
</feature>
<organism evidence="2 3">
    <name type="scientific">Daphnia magna</name>
    <dbReference type="NCBI Taxonomy" id="35525"/>
    <lineage>
        <taxon>Eukaryota</taxon>
        <taxon>Metazoa</taxon>
        <taxon>Ecdysozoa</taxon>
        <taxon>Arthropoda</taxon>
        <taxon>Crustacea</taxon>
        <taxon>Branchiopoda</taxon>
        <taxon>Diplostraca</taxon>
        <taxon>Cladocera</taxon>
        <taxon>Anomopoda</taxon>
        <taxon>Daphniidae</taxon>
        <taxon>Daphnia</taxon>
    </lineage>
</organism>
<evidence type="ECO:0000313" key="2">
    <source>
        <dbReference type="EMBL" id="KAK4012276.1"/>
    </source>
</evidence>
<gene>
    <name evidence="2" type="ORF">OUZ56_021377</name>
</gene>
<keyword evidence="3" id="KW-1185">Reference proteome</keyword>
<evidence type="ECO:0000313" key="3">
    <source>
        <dbReference type="Proteomes" id="UP001234178"/>
    </source>
</evidence>